<sequence>MRAISSVWLAECLYVHDIVGEFRQYLDQSIRRSTSYKEHLTRLKILFLSCRIFKGKNDGFEIHKILPW</sequence>
<name>F0WLX0_9STRA</name>
<dbReference type="HOGENOM" id="CLU_2836539_0_0_1"/>
<gene>
    <name evidence="1" type="primary">AlNc14C149G7483</name>
    <name evidence="1" type="ORF">ALNC14_084400</name>
</gene>
<accession>F0WLX0</accession>
<dbReference type="AlphaFoldDB" id="F0WLX0"/>
<reference evidence="1" key="1">
    <citation type="journal article" date="2011" name="PLoS Biol.">
        <title>Gene gain and loss during evolution of obligate parasitism in the white rust pathogen of Arabidopsis thaliana.</title>
        <authorList>
            <person name="Kemen E."/>
            <person name="Gardiner A."/>
            <person name="Schultz-Larsen T."/>
            <person name="Kemen A.C."/>
            <person name="Balmuth A.L."/>
            <person name="Robert-Seilaniantz A."/>
            <person name="Bailey K."/>
            <person name="Holub E."/>
            <person name="Studholme D.J."/>
            <person name="Maclean D."/>
            <person name="Jones J.D."/>
        </authorList>
    </citation>
    <scope>NUCLEOTIDE SEQUENCE</scope>
</reference>
<reference evidence="1" key="2">
    <citation type="submission" date="2011-02" db="EMBL/GenBank/DDBJ databases">
        <authorList>
            <person name="MacLean D."/>
        </authorList>
    </citation>
    <scope>NUCLEOTIDE SEQUENCE</scope>
</reference>
<proteinExistence type="predicted"/>
<protein>
    <submittedName>
        <fullName evidence="1">AlNc14C149G7483 protein</fullName>
    </submittedName>
</protein>
<dbReference type="EMBL" id="FR824194">
    <property type="protein sequence ID" value="CCA22297.1"/>
    <property type="molecule type" value="Genomic_DNA"/>
</dbReference>
<organism evidence="1">
    <name type="scientific">Albugo laibachii Nc14</name>
    <dbReference type="NCBI Taxonomy" id="890382"/>
    <lineage>
        <taxon>Eukaryota</taxon>
        <taxon>Sar</taxon>
        <taxon>Stramenopiles</taxon>
        <taxon>Oomycota</taxon>
        <taxon>Peronosporomycetes</taxon>
        <taxon>Albuginales</taxon>
        <taxon>Albuginaceae</taxon>
        <taxon>Albugo</taxon>
    </lineage>
</organism>
<evidence type="ECO:0000313" key="1">
    <source>
        <dbReference type="EMBL" id="CCA22297.1"/>
    </source>
</evidence>